<dbReference type="GO" id="GO:0016020">
    <property type="term" value="C:membrane"/>
    <property type="evidence" value="ECO:0007669"/>
    <property type="project" value="UniProtKB-SubCell"/>
</dbReference>
<accession>A0A9W9W7B4</accession>
<keyword evidence="5 6" id="KW-0472">Membrane</keyword>
<evidence type="ECO:0000259" key="7">
    <source>
        <dbReference type="Pfam" id="PF00005"/>
    </source>
</evidence>
<dbReference type="GO" id="GO:0016887">
    <property type="term" value="F:ATP hydrolysis activity"/>
    <property type="evidence" value="ECO:0007669"/>
    <property type="project" value="InterPro"/>
</dbReference>
<evidence type="ECO:0000256" key="5">
    <source>
        <dbReference type="ARBA" id="ARBA00023136"/>
    </source>
</evidence>
<feature type="domain" description="ABC transporter" evidence="7">
    <location>
        <begin position="15"/>
        <end position="71"/>
    </location>
</feature>
<dbReference type="EMBL" id="JAPZBU010000004">
    <property type="protein sequence ID" value="KAJ5407720.1"/>
    <property type="molecule type" value="Genomic_DNA"/>
</dbReference>
<feature type="transmembrane region" description="Helical" evidence="6">
    <location>
        <begin position="332"/>
        <end position="355"/>
    </location>
</feature>
<dbReference type="Pfam" id="PF01061">
    <property type="entry name" value="ABC2_membrane"/>
    <property type="match status" value="1"/>
</dbReference>
<evidence type="ECO:0008006" key="11">
    <source>
        <dbReference type="Google" id="ProtNLM"/>
    </source>
</evidence>
<dbReference type="InterPro" id="IPR003439">
    <property type="entry name" value="ABC_transporter-like_ATP-bd"/>
</dbReference>
<comment type="subcellular location">
    <subcellularLocation>
        <location evidence="1">Membrane</location>
        <topology evidence="1">Multi-pass membrane protein</topology>
    </subcellularLocation>
</comment>
<feature type="domain" description="ABC-2 type transporter transmembrane" evidence="8">
    <location>
        <begin position="201"/>
        <end position="371"/>
    </location>
</feature>
<evidence type="ECO:0000256" key="3">
    <source>
        <dbReference type="ARBA" id="ARBA00022692"/>
    </source>
</evidence>
<dbReference type="Pfam" id="PF00005">
    <property type="entry name" value="ABC_tran"/>
    <property type="match status" value="1"/>
</dbReference>
<dbReference type="AlphaFoldDB" id="A0A9W9W7B4"/>
<reference evidence="9" key="1">
    <citation type="submission" date="2022-12" db="EMBL/GenBank/DDBJ databases">
        <authorList>
            <person name="Petersen C."/>
        </authorList>
    </citation>
    <scope>NUCLEOTIDE SEQUENCE</scope>
    <source>
        <strain evidence="9">IBT 29677</strain>
    </source>
</reference>
<dbReference type="SUPFAM" id="SSF52540">
    <property type="entry name" value="P-loop containing nucleoside triphosphate hydrolases"/>
    <property type="match status" value="1"/>
</dbReference>
<sequence length="372" mass="41572">MRLSFEWIGRALINNAAVEKLLMQLSLTRCADSRIVKEGEGGCSGGEKRRVSVAIQLLTNCSILFCDEPTTGLDAATALQVVQVLKDLTVVGITVVMSIHAPRSDIWNQFDHVILLSSGSLMYEGPKDGATRHFERCEYAMPAFFNPAEFIIDITSDKSRVGDMKAQFAETVEMIPSEQSSPRVQNAPLASRKLPSSRKRCQVLTKRTMKMCTRDARFLVGIGCTVGALAIVNGWIFWQLDETQRGIRSRQGSLWVATGLYGYLLLISEICRLIEDIRLFDHERRDGITSSSAFLFSRRIVKLTWEDLSLPTIFTAIYYPMVGYRANAAQFFMFWLIMVLTHAVSTGVATLSVAITRNFYGAGLMGNIYFTL</sequence>
<keyword evidence="3 6" id="KW-0812">Transmembrane</keyword>
<protein>
    <recommendedName>
        <fullName evidence="11">ABC transporter domain-containing protein</fullName>
    </recommendedName>
</protein>
<evidence type="ECO:0000256" key="2">
    <source>
        <dbReference type="ARBA" id="ARBA00022448"/>
    </source>
</evidence>
<dbReference type="PANTHER" id="PTHR48041:SF119">
    <property type="entry name" value="ROA1P"/>
    <property type="match status" value="1"/>
</dbReference>
<comment type="caution">
    <text evidence="9">The sequence shown here is derived from an EMBL/GenBank/DDBJ whole genome shotgun (WGS) entry which is preliminary data.</text>
</comment>
<dbReference type="OrthoDB" id="4289062at2759"/>
<gene>
    <name evidence="9" type="ORF">N7509_001603</name>
</gene>
<evidence type="ECO:0000256" key="6">
    <source>
        <dbReference type="SAM" id="Phobius"/>
    </source>
</evidence>
<dbReference type="PANTHER" id="PTHR48041">
    <property type="entry name" value="ABC TRANSPORTER G FAMILY MEMBER 28"/>
    <property type="match status" value="1"/>
</dbReference>
<keyword evidence="2" id="KW-0813">Transport</keyword>
<dbReference type="InterPro" id="IPR013525">
    <property type="entry name" value="ABC2_TM"/>
</dbReference>
<keyword evidence="10" id="KW-1185">Reference proteome</keyword>
<dbReference type="GO" id="GO:0140359">
    <property type="term" value="F:ABC-type transporter activity"/>
    <property type="evidence" value="ECO:0007669"/>
    <property type="project" value="InterPro"/>
</dbReference>
<evidence type="ECO:0000256" key="4">
    <source>
        <dbReference type="ARBA" id="ARBA00022989"/>
    </source>
</evidence>
<dbReference type="RefSeq" id="XP_056492035.1">
    <property type="nucleotide sequence ID" value="XM_056626240.1"/>
</dbReference>
<keyword evidence="4 6" id="KW-1133">Transmembrane helix</keyword>
<feature type="transmembrane region" description="Helical" evidence="6">
    <location>
        <begin position="216"/>
        <end position="238"/>
    </location>
</feature>
<name>A0A9W9W7B4_9EURO</name>
<reference evidence="9" key="2">
    <citation type="journal article" date="2023" name="IMA Fungus">
        <title>Comparative genomic study of the Penicillium genus elucidates a diverse pangenome and 15 lateral gene transfer events.</title>
        <authorList>
            <person name="Petersen C."/>
            <person name="Sorensen T."/>
            <person name="Nielsen M.R."/>
            <person name="Sondergaard T.E."/>
            <person name="Sorensen J.L."/>
            <person name="Fitzpatrick D.A."/>
            <person name="Frisvad J.C."/>
            <person name="Nielsen K.L."/>
        </authorList>
    </citation>
    <scope>NUCLEOTIDE SEQUENCE</scope>
    <source>
        <strain evidence="9">IBT 29677</strain>
    </source>
</reference>
<dbReference type="GO" id="GO:0005524">
    <property type="term" value="F:ATP binding"/>
    <property type="evidence" value="ECO:0007669"/>
    <property type="project" value="InterPro"/>
</dbReference>
<dbReference type="InterPro" id="IPR050352">
    <property type="entry name" value="ABCG_transporters"/>
</dbReference>
<dbReference type="Gene3D" id="3.40.50.300">
    <property type="entry name" value="P-loop containing nucleotide triphosphate hydrolases"/>
    <property type="match status" value="1"/>
</dbReference>
<proteinExistence type="predicted"/>
<evidence type="ECO:0000313" key="9">
    <source>
        <dbReference type="EMBL" id="KAJ5407720.1"/>
    </source>
</evidence>
<feature type="transmembrane region" description="Helical" evidence="6">
    <location>
        <begin position="253"/>
        <end position="274"/>
    </location>
</feature>
<evidence type="ECO:0000259" key="8">
    <source>
        <dbReference type="Pfam" id="PF01061"/>
    </source>
</evidence>
<organism evidence="9 10">
    <name type="scientific">Penicillium cosmopolitanum</name>
    <dbReference type="NCBI Taxonomy" id="1131564"/>
    <lineage>
        <taxon>Eukaryota</taxon>
        <taxon>Fungi</taxon>
        <taxon>Dikarya</taxon>
        <taxon>Ascomycota</taxon>
        <taxon>Pezizomycotina</taxon>
        <taxon>Eurotiomycetes</taxon>
        <taxon>Eurotiomycetidae</taxon>
        <taxon>Eurotiales</taxon>
        <taxon>Aspergillaceae</taxon>
        <taxon>Penicillium</taxon>
    </lineage>
</organism>
<evidence type="ECO:0000256" key="1">
    <source>
        <dbReference type="ARBA" id="ARBA00004141"/>
    </source>
</evidence>
<dbReference type="GeneID" id="81365220"/>
<evidence type="ECO:0000313" key="10">
    <source>
        <dbReference type="Proteomes" id="UP001147747"/>
    </source>
</evidence>
<dbReference type="InterPro" id="IPR027417">
    <property type="entry name" value="P-loop_NTPase"/>
</dbReference>
<dbReference type="Proteomes" id="UP001147747">
    <property type="component" value="Unassembled WGS sequence"/>
</dbReference>